<dbReference type="GO" id="GO:0005634">
    <property type="term" value="C:nucleus"/>
    <property type="evidence" value="ECO:0007669"/>
    <property type="project" value="UniProtKB-SubCell"/>
</dbReference>
<sequence length="552" mass="62740">MEKEGRSKVWDYYTKDPSGDVVCSICSSSVGQGSEKSKSKNTTNLWHHLKKKHKDDYEVAQSQGKKGTGTQMTLPQVVEQTAKWGPNDQKVRELDKLIMEMIATDILPYAVVEGVGFKRLVAKLEQRYSLKNEKYFCTKLMEETYQKVVNKVKQLLHTDNSGLLAFTTDCWSGAGEALMSLTAHFIDKNWQRIQLVLNVKTMFGSHTGEYISETFLNLLKEWDIDHERVHLVLRDNGANMVKGMRLAEMPGLSCTAHTLQLVINDGLSAQRAVGDMLAKFKRIATHFNHSTVAQQRLTSIQKEMGVPVHSIIQSVPTRWNSVLHMIERMIEQKRAITAYSSDHGHFLCPTPNEWDLAGKLVETLKPLEEVTLELSKAESSASCILPSIGVLKSVLQAEGPHTAGIQTARKAMIQSLEDRFINLNQTKEVVLACLLDPRYKHRPLDQETLSQAKSWLQEEMQSQTSEETKLATITEEEKDPKIRRVGTESIVDCLFENMLAASTSEEEQPDDVLEELERYMREAVIDRKKSCPLEWWRNNSSRFKRLAKFAQK</sequence>
<evidence type="ECO:0000256" key="6">
    <source>
        <dbReference type="ARBA" id="ARBA00023125"/>
    </source>
</evidence>
<dbReference type="SMART" id="SM00614">
    <property type="entry name" value="ZnF_BED"/>
    <property type="match status" value="1"/>
</dbReference>
<dbReference type="PANTHER" id="PTHR46481">
    <property type="entry name" value="ZINC FINGER BED DOMAIN-CONTAINING PROTEIN 4"/>
    <property type="match status" value="1"/>
</dbReference>
<dbReference type="InterPro" id="IPR003656">
    <property type="entry name" value="Znf_BED"/>
</dbReference>
<dbReference type="PANTHER" id="PTHR46481:SF10">
    <property type="entry name" value="ZINC FINGER BED DOMAIN-CONTAINING PROTEIN 39"/>
    <property type="match status" value="1"/>
</dbReference>
<organism evidence="11 12">
    <name type="scientific">Nothobranchius furzeri</name>
    <name type="common">Turquoise killifish</name>
    <dbReference type="NCBI Taxonomy" id="105023"/>
    <lineage>
        <taxon>Eukaryota</taxon>
        <taxon>Metazoa</taxon>
        <taxon>Chordata</taxon>
        <taxon>Craniata</taxon>
        <taxon>Vertebrata</taxon>
        <taxon>Euteleostomi</taxon>
        <taxon>Actinopterygii</taxon>
        <taxon>Neopterygii</taxon>
        <taxon>Teleostei</taxon>
        <taxon>Neoteleostei</taxon>
        <taxon>Acanthomorphata</taxon>
        <taxon>Ovalentaria</taxon>
        <taxon>Atherinomorphae</taxon>
        <taxon>Cyprinodontiformes</taxon>
        <taxon>Nothobranchiidae</taxon>
        <taxon>Nothobranchius</taxon>
    </lineage>
</organism>
<dbReference type="PROSITE" id="PS50808">
    <property type="entry name" value="ZF_BED"/>
    <property type="match status" value="1"/>
</dbReference>
<evidence type="ECO:0000256" key="8">
    <source>
        <dbReference type="ARBA" id="ARBA00023242"/>
    </source>
</evidence>
<dbReference type="Proteomes" id="UP000822369">
    <property type="component" value="Chromosome 10"/>
</dbReference>
<accession>A0A9D2Y5E6</accession>
<dbReference type="Pfam" id="PF05699">
    <property type="entry name" value="Dimer_Tnp_hAT"/>
    <property type="match status" value="1"/>
</dbReference>
<gene>
    <name evidence="11" type="ORF">G4P62_018027</name>
</gene>
<dbReference type="GO" id="GO:0008270">
    <property type="term" value="F:zinc ion binding"/>
    <property type="evidence" value="ECO:0007669"/>
    <property type="project" value="UniProtKB-KW"/>
</dbReference>
<protein>
    <submittedName>
        <fullName evidence="11">Zinc finger BED domain-containing protein 4-like</fullName>
    </submittedName>
</protein>
<keyword evidence="6" id="KW-0238">DNA-binding</keyword>
<dbReference type="OMA" id="PRYALKS"/>
<keyword evidence="3 9" id="KW-0863">Zinc-finger</keyword>
<dbReference type="EMBL" id="JAAVVJ010000010">
    <property type="protein sequence ID" value="KAF7214310.1"/>
    <property type="molecule type" value="Genomic_DNA"/>
</dbReference>
<dbReference type="SUPFAM" id="SSF57667">
    <property type="entry name" value="beta-beta-alpha zinc fingers"/>
    <property type="match status" value="1"/>
</dbReference>
<evidence type="ECO:0000313" key="11">
    <source>
        <dbReference type="EMBL" id="KAF7214310.1"/>
    </source>
</evidence>
<name>A0A9D2Y5E6_NOTFU</name>
<keyword evidence="5" id="KW-0805">Transcription regulation</keyword>
<comment type="subcellular location">
    <subcellularLocation>
        <location evidence="1">Nucleus</location>
    </subcellularLocation>
</comment>
<proteinExistence type="predicted"/>
<dbReference type="GO" id="GO:0003677">
    <property type="term" value="F:DNA binding"/>
    <property type="evidence" value="ECO:0007669"/>
    <property type="project" value="UniProtKB-KW"/>
</dbReference>
<reference evidence="11" key="1">
    <citation type="submission" date="2020-03" db="EMBL/GenBank/DDBJ databases">
        <title>Intra-Species Differences in Population Size shape Life History and Genome Evolution.</title>
        <authorList>
            <person name="Willemsen D."/>
            <person name="Cui R."/>
            <person name="Valenzano D.R."/>
        </authorList>
    </citation>
    <scope>NUCLEOTIDE SEQUENCE</scope>
    <source>
        <strain evidence="11">GRZ</strain>
        <tissue evidence="11">Whole</tissue>
    </source>
</reference>
<dbReference type="GO" id="GO:0009791">
    <property type="term" value="P:post-embryonic development"/>
    <property type="evidence" value="ECO:0007669"/>
    <property type="project" value="UniProtKB-ARBA"/>
</dbReference>
<evidence type="ECO:0000256" key="1">
    <source>
        <dbReference type="ARBA" id="ARBA00004123"/>
    </source>
</evidence>
<dbReference type="AlphaFoldDB" id="A0A9D2Y5E6"/>
<feature type="domain" description="BED-type" evidence="10">
    <location>
        <begin position="4"/>
        <end position="60"/>
    </location>
</feature>
<keyword evidence="7" id="KW-0804">Transcription</keyword>
<evidence type="ECO:0000256" key="3">
    <source>
        <dbReference type="ARBA" id="ARBA00022771"/>
    </source>
</evidence>
<evidence type="ECO:0000256" key="4">
    <source>
        <dbReference type="ARBA" id="ARBA00022833"/>
    </source>
</evidence>
<keyword evidence="4" id="KW-0862">Zinc</keyword>
<keyword evidence="8" id="KW-0539">Nucleus</keyword>
<dbReference type="InterPro" id="IPR008906">
    <property type="entry name" value="HATC_C_dom"/>
</dbReference>
<evidence type="ECO:0000256" key="5">
    <source>
        <dbReference type="ARBA" id="ARBA00023015"/>
    </source>
</evidence>
<evidence type="ECO:0000256" key="7">
    <source>
        <dbReference type="ARBA" id="ARBA00023163"/>
    </source>
</evidence>
<evidence type="ECO:0000313" key="12">
    <source>
        <dbReference type="Proteomes" id="UP000822369"/>
    </source>
</evidence>
<dbReference type="InterPro" id="IPR036236">
    <property type="entry name" value="Znf_C2H2_sf"/>
</dbReference>
<dbReference type="InterPro" id="IPR012337">
    <property type="entry name" value="RNaseH-like_sf"/>
</dbReference>
<dbReference type="GO" id="GO:0046983">
    <property type="term" value="F:protein dimerization activity"/>
    <property type="evidence" value="ECO:0007669"/>
    <property type="project" value="InterPro"/>
</dbReference>
<evidence type="ECO:0000256" key="2">
    <source>
        <dbReference type="ARBA" id="ARBA00022723"/>
    </source>
</evidence>
<evidence type="ECO:0000259" key="10">
    <source>
        <dbReference type="PROSITE" id="PS50808"/>
    </source>
</evidence>
<dbReference type="Pfam" id="PF02892">
    <property type="entry name" value="zf-BED"/>
    <property type="match status" value="1"/>
</dbReference>
<keyword evidence="2" id="KW-0479">Metal-binding</keyword>
<dbReference type="SUPFAM" id="SSF53098">
    <property type="entry name" value="Ribonuclease H-like"/>
    <property type="match status" value="1"/>
</dbReference>
<evidence type="ECO:0000256" key="9">
    <source>
        <dbReference type="PROSITE-ProRule" id="PRU00027"/>
    </source>
</evidence>
<dbReference type="SUPFAM" id="SSF140996">
    <property type="entry name" value="Hermes dimerisation domain"/>
    <property type="match status" value="1"/>
</dbReference>
<comment type="caution">
    <text evidence="11">The sequence shown here is derived from an EMBL/GenBank/DDBJ whole genome shotgun (WGS) entry which is preliminary data.</text>
</comment>
<dbReference type="InterPro" id="IPR052035">
    <property type="entry name" value="ZnF_BED_domain_contain"/>
</dbReference>
<dbReference type="KEGG" id="nfu:107395705"/>